<dbReference type="PANTHER" id="PTHR45834:SF5">
    <property type="entry name" value="SPERMATOGENESIS-ASSOCIATED PROTEIN 13"/>
    <property type="match status" value="1"/>
</dbReference>
<proteinExistence type="predicted"/>
<dbReference type="InterPro" id="IPR053086">
    <property type="entry name" value="RhoGEF_domain"/>
</dbReference>
<accession>A0ABM0SHG9</accession>
<evidence type="ECO:0000313" key="2">
    <source>
        <dbReference type="Proteomes" id="UP000694923"/>
    </source>
</evidence>
<reference evidence="3" key="1">
    <citation type="submission" date="2025-08" db="UniProtKB">
        <authorList>
            <consortium name="RefSeq"/>
        </authorList>
    </citation>
    <scope>IDENTIFICATION</scope>
</reference>
<dbReference type="RefSeq" id="XP_008592310.1">
    <property type="nucleotide sequence ID" value="XM_008594088.1"/>
</dbReference>
<dbReference type="PANTHER" id="PTHR45834">
    <property type="entry name" value="RHO GUANINE NUCLEOTIDE EXCHANGE FACTOR 9-RELATED"/>
    <property type="match status" value="1"/>
</dbReference>
<sequence>MDVVHCLFLQCVCGPLPMAEPQVATDDPWSRGTSQDEERTEAQRIPRRRWSSGRRSRPRPLSDYGQLVGRSLSIPEDSIAVDPQKEDFVDGDPQASMTSNGAADQKASLGCPKGGLRRRPISVIGGVSFYGNSQAEEIENLLTQPAARPPVPAHQVPPYRAVSARLRPCALSRSTPIGLDRVGRPRHRRAAN</sequence>
<evidence type="ECO:0000313" key="3">
    <source>
        <dbReference type="RefSeq" id="XP_008592310.1"/>
    </source>
</evidence>
<dbReference type="Proteomes" id="UP000694923">
    <property type="component" value="Unplaced"/>
</dbReference>
<feature type="region of interest" description="Disordered" evidence="1">
    <location>
        <begin position="22"/>
        <end position="68"/>
    </location>
</feature>
<feature type="non-terminal residue" evidence="3">
    <location>
        <position position="192"/>
    </location>
</feature>
<name>A0ABM0SHG9_GALVR</name>
<feature type="compositionally biased region" description="Basic residues" evidence="1">
    <location>
        <begin position="45"/>
        <end position="58"/>
    </location>
</feature>
<feature type="compositionally biased region" description="Basic and acidic residues" evidence="1">
    <location>
        <begin position="34"/>
        <end position="44"/>
    </location>
</feature>
<dbReference type="GeneID" id="103609804"/>
<evidence type="ECO:0000256" key="1">
    <source>
        <dbReference type="SAM" id="MobiDB-lite"/>
    </source>
</evidence>
<protein>
    <submittedName>
        <fullName evidence="3">Spermatogenesis-associated protein 13-like</fullName>
    </submittedName>
</protein>
<feature type="region of interest" description="Disordered" evidence="1">
    <location>
        <begin position="92"/>
        <end position="115"/>
    </location>
</feature>
<keyword evidence="2" id="KW-1185">Reference proteome</keyword>
<gene>
    <name evidence="3" type="primary">LOC103609804</name>
</gene>
<organism evidence="2 3">
    <name type="scientific">Galeopterus variegatus</name>
    <name type="common">Malayan flying lemur</name>
    <name type="synonym">Cynocephalus variegatus</name>
    <dbReference type="NCBI Taxonomy" id="482537"/>
    <lineage>
        <taxon>Eukaryota</taxon>
        <taxon>Metazoa</taxon>
        <taxon>Chordata</taxon>
        <taxon>Craniata</taxon>
        <taxon>Vertebrata</taxon>
        <taxon>Euteleostomi</taxon>
        <taxon>Mammalia</taxon>
        <taxon>Eutheria</taxon>
        <taxon>Euarchontoglires</taxon>
        <taxon>Dermoptera</taxon>
        <taxon>Cynocephalidae</taxon>
        <taxon>Galeopterus</taxon>
    </lineage>
</organism>